<dbReference type="SUPFAM" id="SSF48452">
    <property type="entry name" value="TPR-like"/>
    <property type="match status" value="1"/>
</dbReference>
<gene>
    <name evidence="1" type="ORF">DVH21_16785</name>
</gene>
<accession>A0A6N3K363</accession>
<name>A0A6N3K363_9ACTN</name>
<dbReference type="AlphaFoldDB" id="A0A6N3K363"/>
<sequence length="940" mass="102009">MRRSTARILLAGRKPDVARIEQVLRDHLPERRSSDRHRLVDGEVTAPRLAQELSWLMSSGTDESLRLFYYSGHATILPSQEVAIVCADSVPENPSTYLSASVLFQFAAGCSAARHVWVLDCCFAEGLGASRLPEPLRSVLHHAVLASSSQRYMTPAADDGAVSPFTALLELAVRGLAYPTANETVDLGSIVEYLLHESSRLGEPAPRYSYAGSGNQLVFVPQSLPMSVLRHTRSRTGAVRTLPLVSVGEPGPLRAGRAVERTDLDDEVRMVDGRTRPILGVSKSITAYRPDATTPILVDSPASPSAWDLVELADHRPVLFTVSSQADIPQSIRDLVTVDVPPPVDERDVLSRLRRHRLPDKVARRLAGDLAERAQGSEYELNRLIRQLRASSIGDGSSAAADELPGVGQTVAQLVAASPYALGVLRICADVPGMHLPLSTLTSWLRSQHAGPGAGHGAGLRSLLAETGLLILRSGSVLLPVRFAGDVLALLPGLGHPGFAAFAAWALGQRGTTARLTPQARHQLLRAALLFCEHRVGDPAAKEDVDMVFQACGLDLFSSATLEDWLPLTEQVVHYLGGDATAGVLSVCAHGYRLADDYDRARRLFQRARTGSRDPLELLAARAGILAMGNYVDGATRTRLDAMSAEVAVELSDLDSAKTAKGSMPLAQLLFRQGNLEVYRAQWDEARTAFERATSFLARLGDITSARLRIDVLKGLGDIAVARGELDRAGEIATTMFRALVRDNLVRLGRPCVAKTLQFAGEIARQRAVSSGLGPVAVRTLREEAAYWYRRAAIEYRDQRLTLGTLMTGFMLSELDGMNGDLAECLERHMEGVDAADRIGSSFMHFKFLVGTVKAGALLGRGGRNTILQPYADELREEVARSQAAPVHLFWGKVALCLLDKAKSDGLRNLEPHAANLRLPQQLRNDLRSGVPGPWLFGYY</sequence>
<dbReference type="InterPro" id="IPR011990">
    <property type="entry name" value="TPR-like_helical_dom_sf"/>
</dbReference>
<dbReference type="Gene3D" id="3.40.50.1460">
    <property type="match status" value="1"/>
</dbReference>
<dbReference type="Proteomes" id="UP000253958">
    <property type="component" value="Chromosome"/>
</dbReference>
<proteinExistence type="predicted"/>
<reference evidence="1 2" key="1">
    <citation type="submission" date="2018-07" db="EMBL/GenBank/DDBJ databases">
        <authorList>
            <person name="Ye Y."/>
        </authorList>
    </citation>
    <scope>NUCLEOTIDE SEQUENCE [LARGE SCALE GENOMIC DNA]</scope>
    <source>
        <strain evidence="2">H14(2018)</strain>
    </source>
</reference>
<dbReference type="RefSeq" id="WP_013284971.1">
    <property type="nucleotide sequence ID" value="NZ_CP031263.1"/>
</dbReference>
<dbReference type="EMBL" id="CP031263">
    <property type="protein sequence ID" value="AXH91449.1"/>
    <property type="molecule type" value="Genomic_DNA"/>
</dbReference>
<reference evidence="1 2" key="2">
    <citation type="submission" date="2018-08" db="EMBL/GenBank/DDBJ databases">
        <title>Streptomyces kandeliansis sp. nov., an endophytic bacterium isolated from mangrove plant.</title>
        <authorList>
            <person name="Wang R."/>
        </authorList>
    </citation>
    <scope>NUCLEOTIDE SEQUENCE [LARGE SCALE GENOMIC DNA]</scope>
    <source>
        <strain evidence="2">H14(2018)</strain>
    </source>
</reference>
<protein>
    <recommendedName>
        <fullName evidence="3">Tetratricopeptide repeat protein</fullName>
    </recommendedName>
</protein>
<organism evidence="1 2">
    <name type="scientific">Micromonospora aurantiaca</name>
    <name type="common">nom. illeg.</name>
    <dbReference type="NCBI Taxonomy" id="47850"/>
    <lineage>
        <taxon>Bacteria</taxon>
        <taxon>Bacillati</taxon>
        <taxon>Actinomycetota</taxon>
        <taxon>Actinomycetes</taxon>
        <taxon>Micromonosporales</taxon>
        <taxon>Micromonosporaceae</taxon>
        <taxon>Micromonospora</taxon>
    </lineage>
</organism>
<evidence type="ECO:0008006" key="3">
    <source>
        <dbReference type="Google" id="ProtNLM"/>
    </source>
</evidence>
<dbReference type="Gene3D" id="1.25.40.10">
    <property type="entry name" value="Tetratricopeptide repeat domain"/>
    <property type="match status" value="1"/>
</dbReference>
<evidence type="ECO:0000313" key="1">
    <source>
        <dbReference type="EMBL" id="AXH91449.1"/>
    </source>
</evidence>
<evidence type="ECO:0000313" key="2">
    <source>
        <dbReference type="Proteomes" id="UP000253958"/>
    </source>
</evidence>